<keyword evidence="2" id="KW-1185">Reference proteome</keyword>
<evidence type="ECO:0000313" key="1">
    <source>
        <dbReference type="EMBL" id="KAJ9128125.1"/>
    </source>
</evidence>
<gene>
    <name evidence="1" type="ORF">QFC24_000417</name>
</gene>
<dbReference type="Proteomes" id="UP001234202">
    <property type="component" value="Unassembled WGS sequence"/>
</dbReference>
<evidence type="ECO:0000313" key="2">
    <source>
        <dbReference type="Proteomes" id="UP001234202"/>
    </source>
</evidence>
<name>A0ACC2XVT4_9TREE</name>
<dbReference type="EMBL" id="JASBWV010000001">
    <property type="protein sequence ID" value="KAJ9128125.1"/>
    <property type="molecule type" value="Genomic_DNA"/>
</dbReference>
<comment type="caution">
    <text evidence="1">The sequence shown here is derived from an EMBL/GenBank/DDBJ whole genome shotgun (WGS) entry which is preliminary data.</text>
</comment>
<accession>A0ACC2XVT4</accession>
<reference evidence="1" key="1">
    <citation type="submission" date="2023-04" db="EMBL/GenBank/DDBJ databases">
        <title>Draft Genome sequencing of Naganishia species isolated from polar environments using Oxford Nanopore Technology.</title>
        <authorList>
            <person name="Leo P."/>
            <person name="Venkateswaran K."/>
        </authorList>
    </citation>
    <scope>NUCLEOTIDE SEQUENCE</scope>
    <source>
        <strain evidence="1">DBVPG 5303</strain>
    </source>
</reference>
<organism evidence="1 2">
    <name type="scientific">Naganishia onofrii</name>
    <dbReference type="NCBI Taxonomy" id="1851511"/>
    <lineage>
        <taxon>Eukaryota</taxon>
        <taxon>Fungi</taxon>
        <taxon>Dikarya</taxon>
        <taxon>Basidiomycota</taxon>
        <taxon>Agaricomycotina</taxon>
        <taxon>Tremellomycetes</taxon>
        <taxon>Filobasidiales</taxon>
        <taxon>Filobasidiaceae</taxon>
        <taxon>Naganishia</taxon>
    </lineage>
</organism>
<proteinExistence type="predicted"/>
<protein>
    <submittedName>
        <fullName evidence="1">Uncharacterized protein</fullName>
    </submittedName>
</protein>
<sequence length="196" mass="22077">MDELDKVIKGSFAQFRKSRTVFNATRTLRLKDVSDRIPGMAVTLMPHQVIGVEWMLNKERETTHPAGILANAMGLGKTVQMIATIVANPRSDKTDNKLTLIVANQMMPLWQLEENSKKGKDKCYDQKKAKASKDLSSLGYPVVQSRTRRSVGDQKSKHSSRARLLADLLRATMGPQRHIDYQHIARHVRILSILCA</sequence>